<dbReference type="InterPro" id="IPR000070">
    <property type="entry name" value="Pectinesterase_cat"/>
</dbReference>
<evidence type="ECO:0000256" key="3">
    <source>
        <dbReference type="ARBA" id="ARBA00023085"/>
    </source>
</evidence>
<comment type="caution">
    <text evidence="5">The sequence shown here is derived from an EMBL/GenBank/DDBJ whole genome shotgun (WGS) entry which is preliminary data.</text>
</comment>
<organism evidence="5 6">
    <name type="scientific">Aristolochia fimbriata</name>
    <name type="common">White veined hardy Dutchman's pipe vine</name>
    <dbReference type="NCBI Taxonomy" id="158543"/>
    <lineage>
        <taxon>Eukaryota</taxon>
        <taxon>Viridiplantae</taxon>
        <taxon>Streptophyta</taxon>
        <taxon>Embryophyta</taxon>
        <taxon>Tracheophyta</taxon>
        <taxon>Spermatophyta</taxon>
        <taxon>Magnoliopsida</taxon>
        <taxon>Magnoliidae</taxon>
        <taxon>Piperales</taxon>
        <taxon>Aristolochiaceae</taxon>
        <taxon>Aristolochia</taxon>
    </lineage>
</organism>
<evidence type="ECO:0000259" key="4">
    <source>
        <dbReference type="Pfam" id="PF01095"/>
    </source>
</evidence>
<dbReference type="Proteomes" id="UP000825729">
    <property type="component" value="Unassembled WGS sequence"/>
</dbReference>
<dbReference type="InterPro" id="IPR012334">
    <property type="entry name" value="Pectin_lyas_fold"/>
</dbReference>
<dbReference type="SUPFAM" id="SSF51126">
    <property type="entry name" value="Pectin lyase-like"/>
    <property type="match status" value="1"/>
</dbReference>
<dbReference type="InterPro" id="IPR011050">
    <property type="entry name" value="Pectin_lyase_fold/virulence"/>
</dbReference>
<accession>A0AAV7DSP3</accession>
<dbReference type="EMBL" id="JAINDJ010000008">
    <property type="protein sequence ID" value="KAG9439583.1"/>
    <property type="molecule type" value="Genomic_DNA"/>
</dbReference>
<feature type="domain" description="Pectinesterase catalytic" evidence="4">
    <location>
        <begin position="105"/>
        <end position="173"/>
    </location>
</feature>
<dbReference type="AlphaFoldDB" id="A0AAV7DSP3"/>
<keyword evidence="3" id="KW-0063">Aspartyl esterase</keyword>
<keyword evidence="2" id="KW-0378">Hydrolase</keyword>
<gene>
    <name evidence="5" type="ORF">H6P81_019748</name>
</gene>
<evidence type="ECO:0000313" key="6">
    <source>
        <dbReference type="Proteomes" id="UP000825729"/>
    </source>
</evidence>
<name>A0AAV7DSP3_ARIFI</name>
<evidence type="ECO:0000256" key="2">
    <source>
        <dbReference type="ARBA" id="ARBA00022801"/>
    </source>
</evidence>
<keyword evidence="6" id="KW-1185">Reference proteome</keyword>
<proteinExistence type="predicted"/>
<comment type="pathway">
    <text evidence="1">Glycan metabolism; pectin degradation; 2-dehydro-3-deoxy-D-gluconate from pectin: step 1/5.</text>
</comment>
<evidence type="ECO:0000313" key="5">
    <source>
        <dbReference type="EMBL" id="KAG9439583.1"/>
    </source>
</evidence>
<sequence length="186" mass="20875">MEKVGLMHPFSSLYILVLLELQPDIKLLTIIKIPDVERPPCHDLRCTQLNPVKLISEKPILLAGYNLQTRNYIKKLIDHFHVVVKGEQKPSEIGVRAGNSRWVANVVVAKDGSGNYRSIQEAVDRAPDNSPRRYVIYIKAGWYNENVVVEAWKKNLAFVGDGIGKTVLNSYRSAPYSIFDSAALGT</sequence>
<dbReference type="GO" id="GO:0042545">
    <property type="term" value="P:cell wall modification"/>
    <property type="evidence" value="ECO:0007669"/>
    <property type="project" value="InterPro"/>
</dbReference>
<dbReference type="GO" id="GO:0030599">
    <property type="term" value="F:pectinesterase activity"/>
    <property type="evidence" value="ECO:0007669"/>
    <property type="project" value="InterPro"/>
</dbReference>
<dbReference type="PANTHER" id="PTHR31707">
    <property type="entry name" value="PECTINESTERASE"/>
    <property type="match status" value="1"/>
</dbReference>
<evidence type="ECO:0000256" key="1">
    <source>
        <dbReference type="ARBA" id="ARBA00005184"/>
    </source>
</evidence>
<dbReference type="Gene3D" id="2.160.20.10">
    <property type="entry name" value="Single-stranded right-handed beta-helix, Pectin lyase-like"/>
    <property type="match status" value="1"/>
</dbReference>
<protein>
    <recommendedName>
        <fullName evidence="4">Pectinesterase catalytic domain-containing protein</fullName>
    </recommendedName>
</protein>
<dbReference type="Pfam" id="PF01095">
    <property type="entry name" value="Pectinesterase"/>
    <property type="match status" value="1"/>
</dbReference>
<reference evidence="5 6" key="1">
    <citation type="submission" date="2021-07" db="EMBL/GenBank/DDBJ databases">
        <title>The Aristolochia fimbriata genome: insights into angiosperm evolution, floral development and chemical biosynthesis.</title>
        <authorList>
            <person name="Jiao Y."/>
        </authorList>
    </citation>
    <scope>NUCLEOTIDE SEQUENCE [LARGE SCALE GENOMIC DNA]</scope>
    <source>
        <strain evidence="5">IBCAS-2021</strain>
        <tissue evidence="5">Leaf</tissue>
    </source>
</reference>